<keyword evidence="4" id="KW-0010">Activator</keyword>
<dbReference type="Pfam" id="PF00359">
    <property type="entry name" value="PTS_EIIA_2"/>
    <property type="match status" value="1"/>
</dbReference>
<proteinExistence type="predicted"/>
<dbReference type="InterPro" id="IPR007737">
    <property type="entry name" value="Mga_HTH"/>
</dbReference>
<dbReference type="PROSITE" id="PS51372">
    <property type="entry name" value="PRD_2"/>
    <property type="match status" value="2"/>
</dbReference>
<dbReference type="Gene3D" id="3.40.50.2300">
    <property type="match status" value="1"/>
</dbReference>
<dbReference type="Pfam" id="PF05043">
    <property type="entry name" value="Mga"/>
    <property type="match status" value="1"/>
</dbReference>
<dbReference type="PROSITE" id="PS51094">
    <property type="entry name" value="PTS_EIIA_TYPE_2"/>
    <property type="match status" value="1"/>
</dbReference>
<dbReference type="InterPro" id="IPR013196">
    <property type="entry name" value="HTH_11"/>
</dbReference>
<evidence type="ECO:0000256" key="3">
    <source>
        <dbReference type="ARBA" id="ARBA00023015"/>
    </source>
</evidence>
<dbReference type="InterPro" id="IPR011608">
    <property type="entry name" value="PRD"/>
</dbReference>
<dbReference type="SUPFAM" id="SSF52794">
    <property type="entry name" value="PTS system IIB component-like"/>
    <property type="match status" value="1"/>
</dbReference>
<evidence type="ECO:0000313" key="10">
    <source>
        <dbReference type="Proteomes" id="UP001589738"/>
    </source>
</evidence>
<dbReference type="Gene3D" id="1.10.1790.10">
    <property type="entry name" value="PRD domain"/>
    <property type="match status" value="2"/>
</dbReference>
<keyword evidence="2" id="KW-0677">Repeat</keyword>
<evidence type="ECO:0000259" key="6">
    <source>
        <dbReference type="PROSITE" id="PS51094"/>
    </source>
</evidence>
<evidence type="ECO:0000256" key="2">
    <source>
        <dbReference type="ARBA" id="ARBA00022737"/>
    </source>
</evidence>
<gene>
    <name evidence="9" type="ORF">ACFFHF_07300</name>
</gene>
<organism evidence="9 10">
    <name type="scientific">Robertmurraya beringensis</name>
    <dbReference type="NCBI Taxonomy" id="641660"/>
    <lineage>
        <taxon>Bacteria</taxon>
        <taxon>Bacillati</taxon>
        <taxon>Bacillota</taxon>
        <taxon>Bacilli</taxon>
        <taxon>Bacillales</taxon>
        <taxon>Bacillaceae</taxon>
        <taxon>Robertmurraya</taxon>
    </lineage>
</organism>
<feature type="domain" description="PTS EIIB type-2" evidence="7">
    <location>
        <begin position="411"/>
        <end position="502"/>
    </location>
</feature>
<dbReference type="Pfam" id="PF08279">
    <property type="entry name" value="HTH_11"/>
    <property type="match status" value="1"/>
</dbReference>
<dbReference type="PANTHER" id="PTHR30185">
    <property type="entry name" value="CRYPTIC BETA-GLUCOSIDE BGL OPERON ANTITERMINATOR"/>
    <property type="match status" value="1"/>
</dbReference>
<dbReference type="InterPro" id="IPR050661">
    <property type="entry name" value="BglG_antiterminators"/>
</dbReference>
<feature type="domain" description="PRD" evidence="8">
    <location>
        <begin position="188"/>
        <end position="293"/>
    </location>
</feature>
<dbReference type="EMBL" id="JBHLUU010000022">
    <property type="protein sequence ID" value="MFC0475062.1"/>
    <property type="molecule type" value="Genomic_DNA"/>
</dbReference>
<evidence type="ECO:0000313" key="9">
    <source>
        <dbReference type="EMBL" id="MFC0475062.1"/>
    </source>
</evidence>
<name>A0ABV6KNZ8_9BACI</name>
<dbReference type="InterPro" id="IPR016152">
    <property type="entry name" value="PTrfase/Anion_transptr"/>
</dbReference>
<keyword evidence="5" id="KW-0804">Transcription</keyword>
<dbReference type="InterPro" id="IPR036634">
    <property type="entry name" value="PRD_sf"/>
</dbReference>
<dbReference type="Pfam" id="PF00874">
    <property type="entry name" value="PRD"/>
    <property type="match status" value="2"/>
</dbReference>
<dbReference type="InterPro" id="IPR036095">
    <property type="entry name" value="PTS_EIIB-like_sf"/>
</dbReference>
<dbReference type="PANTHER" id="PTHR30185:SF13">
    <property type="entry name" value="LICABCH OPERON REGULATOR-RELATED"/>
    <property type="match status" value="1"/>
</dbReference>
<dbReference type="CDD" id="cd05568">
    <property type="entry name" value="PTS_IIB_bgl_like"/>
    <property type="match status" value="1"/>
</dbReference>
<dbReference type="SUPFAM" id="SSF55804">
    <property type="entry name" value="Phoshotransferase/anion transport protein"/>
    <property type="match status" value="1"/>
</dbReference>
<dbReference type="CDD" id="cd00211">
    <property type="entry name" value="PTS_IIA_fru"/>
    <property type="match status" value="1"/>
</dbReference>
<dbReference type="InterPro" id="IPR002178">
    <property type="entry name" value="PTS_EIIA_type-2_dom"/>
</dbReference>
<dbReference type="InterPro" id="IPR013011">
    <property type="entry name" value="PTS_EIIB_2"/>
</dbReference>
<feature type="domain" description="PTS EIIA type-2" evidence="6">
    <location>
        <begin position="502"/>
        <end position="641"/>
    </location>
</feature>
<protein>
    <submittedName>
        <fullName evidence="9">BglG family transcription antiterminator</fullName>
    </submittedName>
</protein>
<dbReference type="SUPFAM" id="SSF63520">
    <property type="entry name" value="PTS-regulatory domain, PRD"/>
    <property type="match status" value="2"/>
</dbReference>
<keyword evidence="10" id="KW-1185">Reference proteome</keyword>
<accession>A0ABV6KNZ8</accession>
<evidence type="ECO:0000256" key="1">
    <source>
        <dbReference type="ARBA" id="ARBA00022679"/>
    </source>
</evidence>
<keyword evidence="1" id="KW-0808">Transferase</keyword>
<sequence length="641" mass="73183">MIISRLTMILGELMGAKVPITSEYLASVIKVTSRTIRNDMKDLQAILEKNGADIKSVRGTGYELVVNNNQQFINFINEVFQDTAETSVGRPDSPEERIRYIITRLLLTNKFVKLDHLADEIFVSRSTILNDVKDIKKILSRYGLSLEKKPNYGLRIKGDEVKVRFCMSDYIFNKKRDELDVVNEQLNILTKEEILVIRNVILALIREHHITLSDVGLNNLIIHVAIACKRIREGNHVLLYSDELNEIIGQKEFSVAEKIVKNLSESLMVDFPENEVAYIAIHLLGTKMIEKSPGEQVEKVIDKKIAQLVSDILAKIDENLSLGISEDKELLEQMCLHIKPAINRYRYGMNLRNPMINEIKANYPVAFQAGLIAGKELKKQLSIDIDENEIGYLALHIGVAMERKQIHHGPKRCLIVCASGVGSARLLYYKLQSTFGPKLDIVDTTEFYKLQQMDLHDIDFIISTVPIQQKMSIPVIHVNTFLGDQDLNKIKSAVSEQTTTLEYTREELVFLQQALLSKEEVLSYMFSNLKEMGLIDDVFIESVKEREALSSTSFGNFVAIPHPLNPLTDETFWSICTLQKPIEWDDKLVQFVCLLSVERDSSGDLQRMYDMLGKVIDDRELVQQLIKAKSYHEFKDTFLKL</sequence>
<evidence type="ECO:0000259" key="8">
    <source>
        <dbReference type="PROSITE" id="PS51372"/>
    </source>
</evidence>
<feature type="domain" description="PRD" evidence="8">
    <location>
        <begin position="300"/>
        <end position="407"/>
    </location>
</feature>
<dbReference type="InterPro" id="IPR036388">
    <property type="entry name" value="WH-like_DNA-bd_sf"/>
</dbReference>
<evidence type="ECO:0000256" key="5">
    <source>
        <dbReference type="ARBA" id="ARBA00023163"/>
    </source>
</evidence>
<dbReference type="Gene3D" id="1.10.10.10">
    <property type="entry name" value="Winged helix-like DNA-binding domain superfamily/Winged helix DNA-binding domain"/>
    <property type="match status" value="2"/>
</dbReference>
<reference evidence="9 10" key="1">
    <citation type="submission" date="2024-09" db="EMBL/GenBank/DDBJ databases">
        <authorList>
            <person name="Sun Q."/>
            <person name="Mori K."/>
        </authorList>
    </citation>
    <scope>NUCLEOTIDE SEQUENCE [LARGE SCALE GENOMIC DNA]</scope>
    <source>
        <strain evidence="9 10">CGMCC 1.9126</strain>
    </source>
</reference>
<comment type="caution">
    <text evidence="9">The sequence shown here is derived from an EMBL/GenBank/DDBJ whole genome shotgun (WGS) entry which is preliminary data.</text>
</comment>
<dbReference type="Proteomes" id="UP001589738">
    <property type="component" value="Unassembled WGS sequence"/>
</dbReference>
<evidence type="ECO:0000259" key="7">
    <source>
        <dbReference type="PROSITE" id="PS51099"/>
    </source>
</evidence>
<dbReference type="SUPFAM" id="SSF46785">
    <property type="entry name" value="Winged helix' DNA-binding domain"/>
    <property type="match status" value="1"/>
</dbReference>
<keyword evidence="3" id="KW-0805">Transcription regulation</keyword>
<dbReference type="PROSITE" id="PS51099">
    <property type="entry name" value="PTS_EIIB_TYPE_2"/>
    <property type="match status" value="1"/>
</dbReference>
<dbReference type="RefSeq" id="WP_160548204.1">
    <property type="nucleotide sequence ID" value="NZ_JBHLUU010000022.1"/>
</dbReference>
<dbReference type="InterPro" id="IPR036390">
    <property type="entry name" value="WH_DNA-bd_sf"/>
</dbReference>
<dbReference type="Gene3D" id="3.40.930.10">
    <property type="entry name" value="Mannitol-specific EII, Chain A"/>
    <property type="match status" value="1"/>
</dbReference>
<evidence type="ECO:0000256" key="4">
    <source>
        <dbReference type="ARBA" id="ARBA00023159"/>
    </source>
</evidence>